<sequence>MELVTTIDEITDNLVRFDRYRTSTSSQHRSFFADRLRLGKIFVHGIIDGRHVFCPSRFVGYVNCTAQKHVAFPRKNGSITTPRINRLLGEHSADGAAEAKYLELCRQLNIQPSEKGRTYWTIGVSATVPKEILGGGESGFPDETEEHLEGATKQVVVNAYERNPKARAACIKHYGATCSVCQFDFRARYGPIGKGFIHVHHLKPIAKQSGEHAVDPIADLRPVCPNCHAMLHISDPPLTIEELIEIVNTQP</sequence>
<reference evidence="2 3" key="1">
    <citation type="submission" date="2020-04" db="EMBL/GenBank/DDBJ databases">
        <title>Zoogloea sp. G-4-1-14 isolated from soil.</title>
        <authorList>
            <person name="Dahal R.H."/>
        </authorList>
    </citation>
    <scope>NUCLEOTIDE SEQUENCE [LARGE SCALE GENOMIC DNA]</scope>
    <source>
        <strain evidence="2 3">G-4-1-14</strain>
    </source>
</reference>
<organism evidence="2 3">
    <name type="scientific">Zoogloea dura</name>
    <dbReference type="NCBI Taxonomy" id="2728840"/>
    <lineage>
        <taxon>Bacteria</taxon>
        <taxon>Pseudomonadati</taxon>
        <taxon>Pseudomonadota</taxon>
        <taxon>Betaproteobacteria</taxon>
        <taxon>Rhodocyclales</taxon>
        <taxon>Zoogloeaceae</taxon>
        <taxon>Zoogloea</taxon>
    </lineage>
</organism>
<keyword evidence="3" id="KW-1185">Reference proteome</keyword>
<dbReference type="EMBL" id="JABBGA010000028">
    <property type="protein sequence ID" value="NML28529.1"/>
    <property type="molecule type" value="Genomic_DNA"/>
</dbReference>
<dbReference type="RefSeq" id="WP_169148055.1">
    <property type="nucleotide sequence ID" value="NZ_JABBGA010000028.1"/>
</dbReference>
<dbReference type="InterPro" id="IPR002711">
    <property type="entry name" value="HNH"/>
</dbReference>
<evidence type="ECO:0000259" key="1">
    <source>
        <dbReference type="Pfam" id="PF01844"/>
    </source>
</evidence>
<dbReference type="GO" id="GO:0004519">
    <property type="term" value="F:endonuclease activity"/>
    <property type="evidence" value="ECO:0007669"/>
    <property type="project" value="InterPro"/>
</dbReference>
<dbReference type="CDD" id="cd00085">
    <property type="entry name" value="HNHc"/>
    <property type="match status" value="1"/>
</dbReference>
<dbReference type="Pfam" id="PF01844">
    <property type="entry name" value="HNH"/>
    <property type="match status" value="1"/>
</dbReference>
<feature type="domain" description="HNH" evidence="1">
    <location>
        <begin position="178"/>
        <end position="232"/>
    </location>
</feature>
<comment type="caution">
    <text evidence="2">The sequence shown here is derived from an EMBL/GenBank/DDBJ whole genome shotgun (WGS) entry which is preliminary data.</text>
</comment>
<dbReference type="Proteomes" id="UP000580043">
    <property type="component" value="Unassembled WGS sequence"/>
</dbReference>
<dbReference type="InterPro" id="IPR003615">
    <property type="entry name" value="HNH_nuc"/>
</dbReference>
<protein>
    <recommendedName>
        <fullName evidence="1">HNH domain-containing protein</fullName>
    </recommendedName>
</protein>
<proteinExistence type="predicted"/>
<dbReference type="GO" id="GO:0008270">
    <property type="term" value="F:zinc ion binding"/>
    <property type="evidence" value="ECO:0007669"/>
    <property type="project" value="InterPro"/>
</dbReference>
<dbReference type="GO" id="GO:0003676">
    <property type="term" value="F:nucleic acid binding"/>
    <property type="evidence" value="ECO:0007669"/>
    <property type="project" value="InterPro"/>
</dbReference>
<accession>A0A848GAI5</accession>
<evidence type="ECO:0000313" key="2">
    <source>
        <dbReference type="EMBL" id="NML28529.1"/>
    </source>
</evidence>
<dbReference type="AlphaFoldDB" id="A0A848GAI5"/>
<gene>
    <name evidence="2" type="ORF">HHL15_22460</name>
</gene>
<name>A0A848GAI5_9RHOO</name>
<evidence type="ECO:0000313" key="3">
    <source>
        <dbReference type="Proteomes" id="UP000580043"/>
    </source>
</evidence>